<gene>
    <name evidence="1" type="ORF">HPB50_026570</name>
</gene>
<organism evidence="1 2">
    <name type="scientific">Hyalomma asiaticum</name>
    <name type="common">Tick</name>
    <dbReference type="NCBI Taxonomy" id="266040"/>
    <lineage>
        <taxon>Eukaryota</taxon>
        <taxon>Metazoa</taxon>
        <taxon>Ecdysozoa</taxon>
        <taxon>Arthropoda</taxon>
        <taxon>Chelicerata</taxon>
        <taxon>Arachnida</taxon>
        <taxon>Acari</taxon>
        <taxon>Parasitiformes</taxon>
        <taxon>Ixodida</taxon>
        <taxon>Ixodoidea</taxon>
        <taxon>Ixodidae</taxon>
        <taxon>Hyalomminae</taxon>
        <taxon>Hyalomma</taxon>
    </lineage>
</organism>
<sequence>MRERAGVAPIYLLEFKKLSSHAASRKVQANIEFRISLVTLAAVCTSRCQAACSVTFGSSCGDATLNDEKEHESALGKWPRLAARCAAKERVEPARAAAVDTRSASRCRAPRGLADSLAPLDP</sequence>
<keyword evidence="2" id="KW-1185">Reference proteome</keyword>
<evidence type="ECO:0000313" key="1">
    <source>
        <dbReference type="EMBL" id="KAH6948834.1"/>
    </source>
</evidence>
<dbReference type="EMBL" id="CM023481">
    <property type="protein sequence ID" value="KAH6948834.1"/>
    <property type="molecule type" value="Genomic_DNA"/>
</dbReference>
<comment type="caution">
    <text evidence="1">The sequence shown here is derived from an EMBL/GenBank/DDBJ whole genome shotgun (WGS) entry which is preliminary data.</text>
</comment>
<accession>A0ACB7TUX5</accession>
<evidence type="ECO:0000313" key="2">
    <source>
        <dbReference type="Proteomes" id="UP000821845"/>
    </source>
</evidence>
<name>A0ACB7TUX5_HYAAI</name>
<proteinExistence type="predicted"/>
<reference evidence="1" key="1">
    <citation type="submission" date="2020-05" db="EMBL/GenBank/DDBJ databases">
        <title>Large-scale comparative analyses of tick genomes elucidate their genetic diversity and vector capacities.</title>
        <authorList>
            <person name="Jia N."/>
            <person name="Wang J."/>
            <person name="Shi W."/>
            <person name="Du L."/>
            <person name="Sun Y."/>
            <person name="Zhan W."/>
            <person name="Jiang J."/>
            <person name="Wang Q."/>
            <person name="Zhang B."/>
            <person name="Ji P."/>
            <person name="Sakyi L.B."/>
            <person name="Cui X."/>
            <person name="Yuan T."/>
            <person name="Jiang B."/>
            <person name="Yang W."/>
            <person name="Lam T.T.-Y."/>
            <person name="Chang Q."/>
            <person name="Ding S."/>
            <person name="Wang X."/>
            <person name="Zhu J."/>
            <person name="Ruan X."/>
            <person name="Zhao L."/>
            <person name="Wei J."/>
            <person name="Que T."/>
            <person name="Du C."/>
            <person name="Cheng J."/>
            <person name="Dai P."/>
            <person name="Han X."/>
            <person name="Huang E."/>
            <person name="Gao Y."/>
            <person name="Liu J."/>
            <person name="Shao H."/>
            <person name="Ye R."/>
            <person name="Li L."/>
            <person name="Wei W."/>
            <person name="Wang X."/>
            <person name="Wang C."/>
            <person name="Yang T."/>
            <person name="Huo Q."/>
            <person name="Li W."/>
            <person name="Guo W."/>
            <person name="Chen H."/>
            <person name="Zhou L."/>
            <person name="Ni X."/>
            <person name="Tian J."/>
            <person name="Zhou Y."/>
            <person name="Sheng Y."/>
            <person name="Liu T."/>
            <person name="Pan Y."/>
            <person name="Xia L."/>
            <person name="Li J."/>
            <person name="Zhao F."/>
            <person name="Cao W."/>
        </authorList>
    </citation>
    <scope>NUCLEOTIDE SEQUENCE</scope>
    <source>
        <strain evidence="1">Hyas-2018</strain>
    </source>
</reference>
<dbReference type="Proteomes" id="UP000821845">
    <property type="component" value="Chromosome 1"/>
</dbReference>
<protein>
    <submittedName>
        <fullName evidence="1">Uncharacterized protein</fullName>
    </submittedName>
</protein>